<dbReference type="AlphaFoldDB" id="A0A3R9WYF8"/>
<keyword evidence="1" id="KW-0560">Oxidoreductase</keyword>
<sequence>MIEEFNVIVAGVGGQGILFTTNVLARAALKMGINFVQSEVHGLSQRYGSIRTELRIGSEVHSPLVLEGTLDLLIGMEPLETLRQAPYISERTTVVMSDHMIVPMAAYLSRFRVPSLDEVIEAIKSLNPRKLFTVDAYGLAEKAGDYIAANVVILGAAQASGAIPFPEDLIREAISELSPARYRDLNLRAFDLGREASLPR</sequence>
<comment type="caution">
    <text evidence="3">The sequence shown here is derived from an EMBL/GenBank/DDBJ whole genome shotgun (WGS) entry which is preliminary data.</text>
</comment>
<evidence type="ECO:0000313" key="4">
    <source>
        <dbReference type="Proteomes" id="UP000278149"/>
    </source>
</evidence>
<dbReference type="InterPro" id="IPR002869">
    <property type="entry name" value="Pyrv_flavodox_OxRed_cen"/>
</dbReference>
<dbReference type="PANTHER" id="PTHR43854:SF1">
    <property type="entry name" value="INDOLEPYRUVATE OXIDOREDUCTASE SUBUNIT IORB"/>
    <property type="match status" value="1"/>
</dbReference>
<dbReference type="Pfam" id="PF01558">
    <property type="entry name" value="POR"/>
    <property type="match status" value="1"/>
</dbReference>
<dbReference type="EMBL" id="RCOR01000022">
    <property type="protein sequence ID" value="RSN69005.1"/>
    <property type="molecule type" value="Genomic_DNA"/>
</dbReference>
<protein>
    <submittedName>
        <fullName evidence="3">Indolepyruvate ferredoxin oxidoreductase subunit beta</fullName>
    </submittedName>
</protein>
<dbReference type="PANTHER" id="PTHR43854">
    <property type="entry name" value="INDOLEPYRUVATE OXIDOREDUCTASE SUBUNIT IORB"/>
    <property type="match status" value="1"/>
</dbReference>
<reference evidence="3 4" key="1">
    <citation type="submission" date="2018-10" db="EMBL/GenBank/DDBJ databases">
        <title>Co-occurring genomic capacity for anaerobic methane metabolism and dissimilatory sulfite reduction discovered in the Korarchaeota.</title>
        <authorList>
            <person name="Mckay L.J."/>
            <person name="Dlakic M."/>
            <person name="Fields M.W."/>
            <person name="Delmont T.O."/>
            <person name="Eren A.M."/>
            <person name="Jay Z.J."/>
            <person name="Klingelsmith K.B."/>
            <person name="Rusch D.B."/>
            <person name="Inskeep W.P."/>
        </authorList>
    </citation>
    <scope>NUCLEOTIDE SEQUENCE [LARGE SCALE GENOMIC DNA]</scope>
    <source>
        <strain evidence="3 4">WS</strain>
    </source>
</reference>
<dbReference type="InterPro" id="IPR019752">
    <property type="entry name" value="Pyrv/ketoisovalerate_OxRed_cat"/>
</dbReference>
<name>A0A3R9WYF8_9CREN</name>
<dbReference type="GO" id="GO:0016903">
    <property type="term" value="F:oxidoreductase activity, acting on the aldehyde or oxo group of donors"/>
    <property type="evidence" value="ECO:0007669"/>
    <property type="project" value="InterPro"/>
</dbReference>
<evidence type="ECO:0000256" key="1">
    <source>
        <dbReference type="ARBA" id="ARBA00023002"/>
    </source>
</evidence>
<evidence type="ECO:0000313" key="3">
    <source>
        <dbReference type="EMBL" id="RSN69005.1"/>
    </source>
</evidence>
<dbReference type="GeneID" id="6093360"/>
<feature type="domain" description="Pyruvate/ketoisovalerate oxidoreductase catalytic" evidence="2">
    <location>
        <begin position="13"/>
        <end position="195"/>
    </location>
</feature>
<dbReference type="RefSeq" id="WP_012308728.1">
    <property type="nucleotide sequence ID" value="NZ_RCOR01000022.1"/>
</dbReference>
<accession>A0A3R9WYF8</accession>
<organism evidence="3 4">
    <name type="scientific">Candidatus Korarchaeum cryptofilum</name>
    <dbReference type="NCBI Taxonomy" id="498846"/>
    <lineage>
        <taxon>Archaea</taxon>
        <taxon>Thermoproteota</taxon>
        <taxon>Candidatus Korarchaeia</taxon>
        <taxon>Candidatus Korarchaeales</taxon>
        <taxon>Candidatus Korarchaeaceae</taxon>
        <taxon>Candidatus Korarchaeum</taxon>
    </lineage>
</organism>
<dbReference type="Gene3D" id="3.40.920.10">
    <property type="entry name" value="Pyruvate-ferredoxin oxidoreductase, PFOR, domain III"/>
    <property type="match status" value="1"/>
</dbReference>
<dbReference type="SUPFAM" id="SSF53323">
    <property type="entry name" value="Pyruvate-ferredoxin oxidoreductase, PFOR, domain III"/>
    <property type="match status" value="1"/>
</dbReference>
<keyword evidence="3" id="KW-0670">Pyruvate</keyword>
<dbReference type="Proteomes" id="UP000278149">
    <property type="component" value="Unassembled WGS sequence"/>
</dbReference>
<dbReference type="OMA" id="KSTICID"/>
<proteinExistence type="predicted"/>
<evidence type="ECO:0000259" key="2">
    <source>
        <dbReference type="Pfam" id="PF01558"/>
    </source>
</evidence>
<dbReference type="InterPro" id="IPR052198">
    <property type="entry name" value="IorB_Oxidoreductase"/>
</dbReference>
<gene>
    <name evidence="3" type="ORF">D9Q81_04220</name>
</gene>